<evidence type="ECO:0000256" key="1">
    <source>
        <dbReference type="ARBA" id="ARBA00006767"/>
    </source>
</evidence>
<evidence type="ECO:0000313" key="9">
    <source>
        <dbReference type="EMBL" id="MEW9806382.1"/>
    </source>
</evidence>
<evidence type="ECO:0000256" key="6">
    <source>
        <dbReference type="ARBA" id="ARBA00025604"/>
    </source>
</evidence>
<keyword evidence="5 7" id="KW-0687">Ribonucleoprotein</keyword>
<dbReference type="InterPro" id="IPR050437">
    <property type="entry name" value="Ribos_protein_bS1-like"/>
</dbReference>
<dbReference type="InterPro" id="IPR000110">
    <property type="entry name" value="Ribosomal_bS1"/>
</dbReference>
<dbReference type="PROSITE" id="PS50126">
    <property type="entry name" value="S1"/>
    <property type="match status" value="6"/>
</dbReference>
<comment type="caution">
    <text evidence="9">The sequence shown here is derived from an EMBL/GenBank/DDBJ whole genome shotgun (WGS) entry which is preliminary data.</text>
</comment>
<accession>A0ABV3R0F8</accession>
<dbReference type="NCBIfam" id="NF004955">
    <property type="entry name" value="PRK06299.1-5"/>
    <property type="match status" value="1"/>
</dbReference>
<feature type="domain" description="S1 motif" evidence="8">
    <location>
        <begin position="27"/>
        <end position="93"/>
    </location>
</feature>
<feature type="domain" description="S1 motif" evidence="8">
    <location>
        <begin position="111"/>
        <end position="177"/>
    </location>
</feature>
<keyword evidence="2" id="KW-0677">Repeat</keyword>
<dbReference type="PRINTS" id="PR00681">
    <property type="entry name" value="RIBOSOMALS1"/>
</dbReference>
<dbReference type="CDD" id="cd04465">
    <property type="entry name" value="S1_RPS1_repeat_ec2_hs2"/>
    <property type="match status" value="1"/>
</dbReference>
<dbReference type="CDD" id="cd05688">
    <property type="entry name" value="S1_RPS1_repeat_ec3"/>
    <property type="match status" value="1"/>
</dbReference>
<protein>
    <recommendedName>
        <fullName evidence="7">30S ribosomal protein S1</fullName>
    </recommendedName>
</protein>
<dbReference type="Pfam" id="PF00575">
    <property type="entry name" value="S1"/>
    <property type="match status" value="6"/>
</dbReference>
<gene>
    <name evidence="9" type="primary">rpsA</name>
    <name evidence="9" type="ORF">ABUE31_10330</name>
</gene>
<dbReference type="GO" id="GO:0005840">
    <property type="term" value="C:ribosome"/>
    <property type="evidence" value="ECO:0007669"/>
    <property type="project" value="UniProtKB-KW"/>
</dbReference>
<dbReference type="Proteomes" id="UP001556196">
    <property type="component" value="Unassembled WGS sequence"/>
</dbReference>
<comment type="function">
    <text evidence="6 7">Binds mRNA; thus facilitating recognition of the initiation point. It is needed to translate mRNA with a short Shine-Dalgarno (SD) purine-rich sequence.</text>
</comment>
<sequence>MSVANPTRDDFASLLEESFSDGHSGEGQVVRGLVTAIEKDMAIIDVGLKVEGRVPLKEFGAKGKDSTLKVGDTVEVYVERIENALGEAMLSRDKARREESWVRLEEKFSKGERVEGVIFNQVKGGFTVDLDGAVAFLPRSQVDIRPIRDVTPLMHNPQPFEILKMDRRRGNIVVSRRTVLEESRAEQRSEIVQNLEEGQVVEGVVKNITDYGAFVDLGGIDGLLHVTDMAWRRVNHPTEILNIGQTVKVQIIRINQETHRISLGMKQLEADPWGDIGTKFPIGKKITGTVTNITDYGAFVELEPGIEGLIHVSEMSWTKKNVHPGKILSTTQQVDVVVLEVDPAKRRISLGLKQTLENPWEAFRRDHPVGSVVEGEVKNKTEFGLFIGLEGDVDGMVHLSDLDWNRPGEQVIEEYNRGDMVKAQVLDVDVEKERISLGVKQLARDAVGEAASSGELRKNAVVTCEVIGIKDGGLDVRLVDHGVETFIKRSDLSRDRDEQRPERFAVGQKVDARVISFDKKTRKLQVSIKALEIAEEKEAVAQYGSTDSGASLGDILGAALKKQGDK</sequence>
<feature type="domain" description="S1 motif" evidence="8">
    <location>
        <begin position="198"/>
        <end position="266"/>
    </location>
</feature>
<keyword evidence="10" id="KW-1185">Reference proteome</keyword>
<feature type="domain" description="S1 motif" evidence="8">
    <location>
        <begin position="459"/>
        <end position="529"/>
    </location>
</feature>
<evidence type="ECO:0000256" key="5">
    <source>
        <dbReference type="ARBA" id="ARBA00023274"/>
    </source>
</evidence>
<dbReference type="SUPFAM" id="SSF50249">
    <property type="entry name" value="Nucleic acid-binding proteins"/>
    <property type="match status" value="6"/>
</dbReference>
<name>A0ABV3R0F8_9HYPH</name>
<evidence type="ECO:0000256" key="7">
    <source>
        <dbReference type="PIRNR" id="PIRNR002111"/>
    </source>
</evidence>
<dbReference type="RefSeq" id="WP_367723449.1">
    <property type="nucleotide sequence ID" value="NZ_JBFOCI010000002.1"/>
</dbReference>
<dbReference type="PANTHER" id="PTHR10724:SF7">
    <property type="entry name" value="SMALL RIBOSOMAL SUBUNIT PROTEIN BS1C"/>
    <property type="match status" value="1"/>
</dbReference>
<keyword evidence="3 7" id="KW-0694">RNA-binding</keyword>
<evidence type="ECO:0000256" key="2">
    <source>
        <dbReference type="ARBA" id="ARBA00022737"/>
    </source>
</evidence>
<dbReference type="PIRSF" id="PIRSF002111">
    <property type="entry name" value="RpsA"/>
    <property type="match status" value="1"/>
</dbReference>
<dbReference type="SMART" id="SM00316">
    <property type="entry name" value="S1"/>
    <property type="match status" value="6"/>
</dbReference>
<dbReference type="InterPro" id="IPR003029">
    <property type="entry name" value="S1_domain"/>
</dbReference>
<dbReference type="NCBIfam" id="TIGR00717">
    <property type="entry name" value="rpsA"/>
    <property type="match status" value="1"/>
</dbReference>
<dbReference type="NCBIfam" id="NF004952">
    <property type="entry name" value="PRK06299.1-2"/>
    <property type="match status" value="1"/>
</dbReference>
<dbReference type="CDD" id="cd05691">
    <property type="entry name" value="S1_RPS1_repeat_ec6"/>
    <property type="match status" value="1"/>
</dbReference>
<dbReference type="InterPro" id="IPR012340">
    <property type="entry name" value="NA-bd_OB-fold"/>
</dbReference>
<organism evidence="9 10">
    <name type="scientific">Mesorhizobium marinum</name>
    <dbReference type="NCBI Taxonomy" id="3228790"/>
    <lineage>
        <taxon>Bacteria</taxon>
        <taxon>Pseudomonadati</taxon>
        <taxon>Pseudomonadota</taxon>
        <taxon>Alphaproteobacteria</taxon>
        <taxon>Hyphomicrobiales</taxon>
        <taxon>Phyllobacteriaceae</taxon>
        <taxon>Mesorhizobium</taxon>
    </lineage>
</organism>
<feature type="domain" description="S1 motif" evidence="8">
    <location>
        <begin position="370"/>
        <end position="440"/>
    </location>
</feature>
<dbReference type="Gene3D" id="2.40.50.140">
    <property type="entry name" value="Nucleic acid-binding proteins"/>
    <property type="match status" value="6"/>
</dbReference>
<reference evidence="9 10" key="1">
    <citation type="submission" date="2024-06" db="EMBL/GenBank/DDBJ databases">
        <authorList>
            <person name="Tuo L."/>
        </authorList>
    </citation>
    <scope>NUCLEOTIDE SEQUENCE [LARGE SCALE GENOMIC DNA]</scope>
    <source>
        <strain evidence="9 10">ZMM04-5</strain>
    </source>
</reference>
<dbReference type="CDD" id="cd05687">
    <property type="entry name" value="S1_RPS1_repeat_ec1_hs1"/>
    <property type="match status" value="1"/>
</dbReference>
<evidence type="ECO:0000313" key="10">
    <source>
        <dbReference type="Proteomes" id="UP001556196"/>
    </source>
</evidence>
<keyword evidence="4 7" id="KW-0689">Ribosomal protein</keyword>
<feature type="domain" description="S1 motif" evidence="8">
    <location>
        <begin position="283"/>
        <end position="353"/>
    </location>
</feature>
<evidence type="ECO:0000256" key="3">
    <source>
        <dbReference type="ARBA" id="ARBA00022884"/>
    </source>
</evidence>
<proteinExistence type="inferred from homology"/>
<dbReference type="PANTHER" id="PTHR10724">
    <property type="entry name" value="30S RIBOSOMAL PROTEIN S1"/>
    <property type="match status" value="1"/>
</dbReference>
<comment type="similarity">
    <text evidence="1 7">Belongs to the bacterial ribosomal protein bS1 family.</text>
</comment>
<dbReference type="EMBL" id="JBFOCI010000002">
    <property type="protein sequence ID" value="MEW9806382.1"/>
    <property type="molecule type" value="Genomic_DNA"/>
</dbReference>
<dbReference type="InterPro" id="IPR035104">
    <property type="entry name" value="Ribosomal_protein_S1-like"/>
</dbReference>
<evidence type="ECO:0000256" key="4">
    <source>
        <dbReference type="ARBA" id="ARBA00022980"/>
    </source>
</evidence>
<evidence type="ECO:0000259" key="8">
    <source>
        <dbReference type="PROSITE" id="PS50126"/>
    </source>
</evidence>